<comment type="caution">
    <text evidence="2">The sequence shown here is derived from an EMBL/GenBank/DDBJ whole genome shotgun (WGS) entry which is preliminary data.</text>
</comment>
<dbReference type="OrthoDB" id="9794403at2"/>
<dbReference type="InterPro" id="IPR002686">
    <property type="entry name" value="Transposase_17"/>
</dbReference>
<name>A0A545UB87_9GAMM</name>
<dbReference type="EMBL" id="VIKS01000010">
    <property type="protein sequence ID" value="TQV86731.1"/>
    <property type="molecule type" value="Genomic_DNA"/>
</dbReference>
<proteinExistence type="predicted"/>
<gene>
    <name evidence="2" type="ORF">FLL46_17730</name>
</gene>
<feature type="domain" description="Transposase IS200-like" evidence="1">
    <location>
        <begin position="8"/>
        <end position="131"/>
    </location>
</feature>
<dbReference type="SUPFAM" id="SSF143422">
    <property type="entry name" value="Transposase IS200-like"/>
    <property type="match status" value="1"/>
</dbReference>
<dbReference type="RefSeq" id="WP_142932656.1">
    <property type="nucleotide sequence ID" value="NZ_ML660166.1"/>
</dbReference>
<dbReference type="SMART" id="SM01321">
    <property type="entry name" value="Y1_Tnp"/>
    <property type="match status" value="1"/>
</dbReference>
<protein>
    <submittedName>
        <fullName evidence="2">Transposase</fullName>
    </submittedName>
</protein>
<dbReference type="Gene3D" id="3.30.70.1290">
    <property type="entry name" value="Transposase IS200-like"/>
    <property type="match status" value="1"/>
</dbReference>
<reference evidence="2 3" key="1">
    <citation type="submission" date="2019-07" db="EMBL/GenBank/DDBJ databases">
        <title>Draft genome for Aliikangiella sp. M105.</title>
        <authorList>
            <person name="Wang G."/>
        </authorList>
    </citation>
    <scope>NUCLEOTIDE SEQUENCE [LARGE SCALE GENOMIC DNA]</scope>
    <source>
        <strain evidence="2 3">M105</strain>
    </source>
</reference>
<evidence type="ECO:0000313" key="2">
    <source>
        <dbReference type="EMBL" id="TQV86731.1"/>
    </source>
</evidence>
<dbReference type="AlphaFoldDB" id="A0A545UB87"/>
<dbReference type="GO" id="GO:0006313">
    <property type="term" value="P:DNA transposition"/>
    <property type="evidence" value="ECO:0007669"/>
    <property type="project" value="InterPro"/>
</dbReference>
<keyword evidence="3" id="KW-1185">Reference proteome</keyword>
<accession>A0A545UB87</accession>
<dbReference type="GO" id="GO:0043565">
    <property type="term" value="F:sequence-specific DNA binding"/>
    <property type="evidence" value="ECO:0007669"/>
    <property type="project" value="TreeGrafter"/>
</dbReference>
<dbReference type="NCBIfam" id="NF047646">
    <property type="entry name" value="REP_Tyr_transpos"/>
    <property type="match status" value="1"/>
</dbReference>
<dbReference type="PANTHER" id="PTHR36966:SF1">
    <property type="entry name" value="REP-ASSOCIATED TYROSINE TRANSPOSASE"/>
    <property type="match status" value="1"/>
</dbReference>
<dbReference type="Proteomes" id="UP000315439">
    <property type="component" value="Unassembled WGS sequence"/>
</dbReference>
<dbReference type="InterPro" id="IPR052715">
    <property type="entry name" value="RAYT_transposase"/>
</dbReference>
<evidence type="ECO:0000313" key="3">
    <source>
        <dbReference type="Proteomes" id="UP000315439"/>
    </source>
</evidence>
<dbReference type="GO" id="GO:0004803">
    <property type="term" value="F:transposase activity"/>
    <property type="evidence" value="ECO:0007669"/>
    <property type="project" value="InterPro"/>
</dbReference>
<dbReference type="PANTHER" id="PTHR36966">
    <property type="entry name" value="REP-ASSOCIATED TYROSINE TRANSPOSASE"/>
    <property type="match status" value="1"/>
</dbReference>
<evidence type="ECO:0000259" key="1">
    <source>
        <dbReference type="SMART" id="SM01321"/>
    </source>
</evidence>
<dbReference type="InterPro" id="IPR036515">
    <property type="entry name" value="Transposase_17_sf"/>
</dbReference>
<sequence>MQYRRANTKGGTYFFTVNLAERNKTLLTDHIDDLRNAFKNVKATHPMIIDAIVVLPDHLHAIWTLPGNDADFSTRWRLIKSCFSQSVPRIERVTSSRKSKGERGVWQRRFWEHQIRDDADYQAHMDYIYYNPVKHGYVKNVVEWPYSSFHRDLNKGKYTKFWGGDTEIEFRAGELE</sequence>
<organism evidence="2 3">
    <name type="scientific">Aliikangiella coralliicola</name>
    <dbReference type="NCBI Taxonomy" id="2592383"/>
    <lineage>
        <taxon>Bacteria</taxon>
        <taxon>Pseudomonadati</taxon>
        <taxon>Pseudomonadota</taxon>
        <taxon>Gammaproteobacteria</taxon>
        <taxon>Oceanospirillales</taxon>
        <taxon>Pleioneaceae</taxon>
        <taxon>Aliikangiella</taxon>
    </lineage>
</organism>